<dbReference type="KEGG" id="mhe:MHC_00100"/>
<dbReference type="Pfam" id="PF12849">
    <property type="entry name" value="PBP_like_2"/>
    <property type="match status" value="1"/>
</dbReference>
<evidence type="ECO:0000313" key="2">
    <source>
        <dbReference type="EMBL" id="AEW44886.2"/>
    </source>
</evidence>
<dbReference type="InterPro" id="IPR024370">
    <property type="entry name" value="PBP_domain"/>
</dbReference>
<gene>
    <name evidence="2" type="ordered locus">MHC_00100</name>
</gene>
<protein>
    <submittedName>
        <fullName evidence="2">Putative ABC-type phosphate transport system periplasmic phosphate binding protein</fullName>
    </submittedName>
</protein>
<dbReference type="SUPFAM" id="SSF53850">
    <property type="entry name" value="Periplasmic binding protein-like II"/>
    <property type="match status" value="1"/>
</dbReference>
<evidence type="ECO:0000313" key="3">
    <source>
        <dbReference type="Proteomes" id="UP000009135"/>
    </source>
</evidence>
<dbReference type="Gene3D" id="3.40.190.10">
    <property type="entry name" value="Periplasmic binding protein-like II"/>
    <property type="match status" value="2"/>
</dbReference>
<dbReference type="HOGENOM" id="CLU_908582_0_0_14"/>
<name>H6N5X1_MYCHN</name>
<dbReference type="EMBL" id="CP003199">
    <property type="protein sequence ID" value="AEW44886.2"/>
    <property type="molecule type" value="Genomic_DNA"/>
</dbReference>
<accession>H6N5X1</accession>
<sequence length="350" mass="39035">MSSFPTIRSVCVWSGVGFLPTSMVYSTYGYKEGLRVYSFEGSASMKGAMDLLLFSYGATENIGINIQTIGSSGGLEKVLAGKTDFALVSHDISEFKDGKYKGQWNSKGIKTLTLATELMTVVYKPPKGCHEPLVISESNINTFYSVFSGHKHPNMKGFHFSDLLNDGNNNPRCKVEIRAWVRSSGPTKSGTATAFVNNPLLTKDKAKEEAWLQKVKSPSYGNEVKTLFYAPESNALAFGHFVKNLKEGSMIYLPSSFVFTNWSMIRKLRLKVAKFKHNGQEVSLKKSSFKTPDNNYSWKRQFNLLYSVTTITNDPDKKKLVQYIADNVGSLEVLHLIPNNDCCKDITSKD</sequence>
<keyword evidence="3" id="KW-1185">Reference proteome</keyword>
<dbReference type="Proteomes" id="UP000009135">
    <property type="component" value="Chromosome"/>
</dbReference>
<feature type="domain" description="PBP" evidence="1">
    <location>
        <begin position="40"/>
        <end position="184"/>
    </location>
</feature>
<dbReference type="AlphaFoldDB" id="H6N5X1"/>
<dbReference type="STRING" id="1111676.MHC_00100"/>
<organism evidence="2 3">
    <name type="scientific">Mycoplasma haemocanis (strain Illinois)</name>
    <dbReference type="NCBI Taxonomy" id="1111676"/>
    <lineage>
        <taxon>Bacteria</taxon>
        <taxon>Bacillati</taxon>
        <taxon>Mycoplasmatota</taxon>
        <taxon>Mollicutes</taxon>
        <taxon>Mycoplasmataceae</taxon>
        <taxon>Mycoplasma</taxon>
    </lineage>
</organism>
<evidence type="ECO:0000259" key="1">
    <source>
        <dbReference type="Pfam" id="PF12849"/>
    </source>
</evidence>
<proteinExistence type="predicted"/>
<reference evidence="2 3" key="1">
    <citation type="journal article" date="2012" name="J. Bacteriol.">
        <title>Complete genome sequence of Mycoplasma haemocanis strain Illinois.</title>
        <authorList>
            <person name="do Nascimento N.C."/>
            <person name="Guimaraes A.M."/>
            <person name="Santos A.P."/>
            <person name="Sanmiguel P.J."/>
            <person name="Messick J.B."/>
        </authorList>
    </citation>
    <scope>NUCLEOTIDE SEQUENCE [LARGE SCALE GENOMIC DNA]</scope>
    <source>
        <strain evidence="2 3">Illinois</strain>
    </source>
</reference>